<dbReference type="Proteomes" id="UP000239241">
    <property type="component" value="Unassembled WGS sequence"/>
</dbReference>
<evidence type="ECO:0000256" key="1">
    <source>
        <dbReference type="SAM" id="Phobius"/>
    </source>
</evidence>
<sequence length="62" mass="6476">MVWFGLAVFFLGFAGDRTYAAFTTGGGVLAGWIILVAAAALMIALGTIEAVRLRRLSAASNK</sequence>
<gene>
    <name evidence="2" type="ORF">C5E16_06570</name>
</gene>
<dbReference type="EMBL" id="PSXY01000008">
    <property type="protein sequence ID" value="PPF68530.1"/>
    <property type="molecule type" value="Genomic_DNA"/>
</dbReference>
<accession>A0A2S5VV41</accession>
<keyword evidence="1" id="KW-0472">Membrane</keyword>
<dbReference type="AlphaFoldDB" id="A0A2S5VV41"/>
<evidence type="ECO:0000313" key="2">
    <source>
        <dbReference type="EMBL" id="PPF68530.1"/>
    </source>
</evidence>
<keyword evidence="1" id="KW-0812">Transmembrane</keyword>
<protein>
    <submittedName>
        <fullName evidence="2">Uncharacterized protein</fullName>
    </submittedName>
</protein>
<comment type="caution">
    <text evidence="2">The sequence shown here is derived from an EMBL/GenBank/DDBJ whole genome shotgun (WGS) entry which is preliminary data.</text>
</comment>
<proteinExistence type="predicted"/>
<feature type="transmembrane region" description="Helical" evidence="1">
    <location>
        <begin position="30"/>
        <end position="51"/>
    </location>
</feature>
<keyword evidence="1" id="KW-1133">Transmembrane helix</keyword>
<organism evidence="2 3">
    <name type="scientific">Clavibacter michiganensis</name>
    <dbReference type="NCBI Taxonomy" id="28447"/>
    <lineage>
        <taxon>Bacteria</taxon>
        <taxon>Bacillati</taxon>
        <taxon>Actinomycetota</taxon>
        <taxon>Actinomycetes</taxon>
        <taxon>Micrococcales</taxon>
        <taxon>Microbacteriaceae</taxon>
        <taxon>Clavibacter</taxon>
    </lineage>
</organism>
<evidence type="ECO:0000313" key="3">
    <source>
        <dbReference type="Proteomes" id="UP000239241"/>
    </source>
</evidence>
<reference evidence="2 3" key="1">
    <citation type="submission" date="2018-02" db="EMBL/GenBank/DDBJ databases">
        <title>Bacteriophage NCPPB3778 and a type I-E CRISPR drive the evolution of the US Biological Select Agent, Rathayibacter toxicus.</title>
        <authorList>
            <person name="Davis E.W.II."/>
            <person name="Tabima J.F."/>
            <person name="Weisberg A.J."/>
            <person name="Lopes L.D."/>
            <person name="Wiseman M.S."/>
            <person name="Wiseman M.S."/>
            <person name="Pupko T."/>
            <person name="Belcher M.S."/>
            <person name="Sechler A.J."/>
            <person name="Tancos M.A."/>
            <person name="Schroeder B.K."/>
            <person name="Murray T.D."/>
            <person name="Luster D.G."/>
            <person name="Schneider W.L."/>
            <person name="Rogers E."/>
            <person name="Andreote F.D."/>
            <person name="Grunwald N.J."/>
            <person name="Putnam M.L."/>
            <person name="Chang J.H."/>
        </authorList>
    </citation>
    <scope>NUCLEOTIDE SEQUENCE [LARGE SCALE GENOMIC DNA]</scope>
    <source>
        <strain evidence="2 3">AY1B3</strain>
    </source>
</reference>
<name>A0A2S5VV41_9MICO</name>